<dbReference type="InterPro" id="IPR039935">
    <property type="entry name" value="YML079W-like"/>
</dbReference>
<dbReference type="InterPro" id="IPR011051">
    <property type="entry name" value="RmlC_Cupin_sf"/>
</dbReference>
<evidence type="ECO:0000313" key="3">
    <source>
        <dbReference type="EMBL" id="KAK7206787.1"/>
    </source>
</evidence>
<evidence type="ECO:0000256" key="1">
    <source>
        <dbReference type="SAM" id="MobiDB-lite"/>
    </source>
</evidence>
<evidence type="ECO:0000313" key="4">
    <source>
        <dbReference type="Proteomes" id="UP001498771"/>
    </source>
</evidence>
<proteinExistence type="predicted"/>
<feature type="region of interest" description="Disordered" evidence="1">
    <location>
        <begin position="33"/>
        <end position="61"/>
    </location>
</feature>
<sequence>MAAEEPAAAAALISALNLLPHIEGGYFVETDRDPISLPSPFEPDSADNNSKDDSKDDSNNTRNRSTLIYYLLTRRSPLGRFHRNKGRTIHLLHSGRARYVLVHPDGSVETFVVGHDVANGERLQWIVEGGDYKASFLLPDDDTHDHCLISEVVIPGFDYRDHNFLSSRQELVDLAGEQFAKDYAWLLTKPATAPDHPL</sequence>
<reference evidence="3 4" key="1">
    <citation type="submission" date="2024-03" db="EMBL/GenBank/DDBJ databases">
        <title>Genome-scale model development and genomic sequencing of the oleaginous clade Lipomyces.</title>
        <authorList>
            <consortium name="Lawrence Berkeley National Laboratory"/>
            <person name="Czajka J.J."/>
            <person name="Han Y."/>
            <person name="Kim J."/>
            <person name="Mondo S.J."/>
            <person name="Hofstad B.A."/>
            <person name="Robles A."/>
            <person name="Haridas S."/>
            <person name="Riley R."/>
            <person name="LaButti K."/>
            <person name="Pangilinan J."/>
            <person name="Andreopoulos W."/>
            <person name="Lipzen A."/>
            <person name="Yan J."/>
            <person name="Wang M."/>
            <person name="Ng V."/>
            <person name="Grigoriev I.V."/>
            <person name="Spatafora J.W."/>
            <person name="Magnuson J.K."/>
            <person name="Baker S.E."/>
            <person name="Pomraning K.R."/>
        </authorList>
    </citation>
    <scope>NUCLEOTIDE SEQUENCE [LARGE SCALE GENOMIC DNA]</scope>
    <source>
        <strain evidence="3 4">Phaff 52-87</strain>
    </source>
</reference>
<organism evidence="3 4">
    <name type="scientific">Myxozyma melibiosi</name>
    <dbReference type="NCBI Taxonomy" id="54550"/>
    <lineage>
        <taxon>Eukaryota</taxon>
        <taxon>Fungi</taxon>
        <taxon>Dikarya</taxon>
        <taxon>Ascomycota</taxon>
        <taxon>Saccharomycotina</taxon>
        <taxon>Lipomycetes</taxon>
        <taxon>Lipomycetales</taxon>
        <taxon>Lipomycetaceae</taxon>
        <taxon>Myxozyma</taxon>
    </lineage>
</organism>
<dbReference type="Gene3D" id="2.60.120.10">
    <property type="entry name" value="Jelly Rolls"/>
    <property type="match status" value="1"/>
</dbReference>
<protein>
    <submittedName>
        <fullName evidence="3">RmlC-like cupin domain-containing protein</fullName>
    </submittedName>
</protein>
<gene>
    <name evidence="3" type="ORF">BZA70DRAFT_288245</name>
</gene>
<dbReference type="CDD" id="cd06121">
    <property type="entry name" value="cupin_YML079wp"/>
    <property type="match status" value="1"/>
</dbReference>
<feature type="domain" description="DUF985" evidence="2">
    <location>
        <begin position="11"/>
        <end position="164"/>
    </location>
</feature>
<evidence type="ECO:0000259" key="2">
    <source>
        <dbReference type="Pfam" id="PF06172"/>
    </source>
</evidence>
<dbReference type="InterPro" id="IPR014710">
    <property type="entry name" value="RmlC-like_jellyroll"/>
</dbReference>
<dbReference type="PANTHER" id="PTHR33387:SF3">
    <property type="entry name" value="DUF985 DOMAIN-CONTAINING PROTEIN"/>
    <property type="match status" value="1"/>
</dbReference>
<dbReference type="InterPro" id="IPR009327">
    <property type="entry name" value="Cupin_DUF985"/>
</dbReference>
<dbReference type="GeneID" id="90039530"/>
<dbReference type="RefSeq" id="XP_064769820.1">
    <property type="nucleotide sequence ID" value="XM_064914018.1"/>
</dbReference>
<dbReference type="PANTHER" id="PTHR33387">
    <property type="entry name" value="RMLC-LIKE JELLY ROLL FOLD PROTEIN"/>
    <property type="match status" value="1"/>
</dbReference>
<dbReference type="SUPFAM" id="SSF51182">
    <property type="entry name" value="RmlC-like cupins"/>
    <property type="match status" value="1"/>
</dbReference>
<dbReference type="EMBL" id="JBBJBU010000002">
    <property type="protein sequence ID" value="KAK7206787.1"/>
    <property type="molecule type" value="Genomic_DNA"/>
</dbReference>
<comment type="caution">
    <text evidence="3">The sequence shown here is derived from an EMBL/GenBank/DDBJ whole genome shotgun (WGS) entry which is preliminary data.</text>
</comment>
<dbReference type="Pfam" id="PF06172">
    <property type="entry name" value="Cupin_5"/>
    <property type="match status" value="1"/>
</dbReference>
<accession>A0ABR1FAJ5</accession>
<name>A0ABR1FAJ5_9ASCO</name>
<keyword evidence="4" id="KW-1185">Reference proteome</keyword>
<feature type="compositionally biased region" description="Basic and acidic residues" evidence="1">
    <location>
        <begin position="49"/>
        <end position="59"/>
    </location>
</feature>
<dbReference type="Proteomes" id="UP001498771">
    <property type="component" value="Unassembled WGS sequence"/>
</dbReference>